<dbReference type="AlphaFoldDB" id="M7SR07"/>
<dbReference type="OMA" id="AMGFIGM"/>
<feature type="transmembrane region" description="Helical" evidence="6">
    <location>
        <begin position="295"/>
        <end position="314"/>
    </location>
</feature>
<dbReference type="GO" id="GO:0022857">
    <property type="term" value="F:transmembrane transporter activity"/>
    <property type="evidence" value="ECO:0007669"/>
    <property type="project" value="InterPro"/>
</dbReference>
<reference evidence="8" key="1">
    <citation type="journal article" date="2013" name="Genome Announc.">
        <title>Draft genome sequence of the grapevine dieback fungus Eutypa lata UCR-EL1.</title>
        <authorList>
            <person name="Blanco-Ulate B."/>
            <person name="Rolshausen P.E."/>
            <person name="Cantu D."/>
        </authorList>
    </citation>
    <scope>NUCLEOTIDE SEQUENCE [LARGE SCALE GENOMIC DNA]</scope>
    <source>
        <strain evidence="8">UCR-EL1</strain>
    </source>
</reference>
<evidence type="ECO:0000256" key="2">
    <source>
        <dbReference type="ARBA" id="ARBA00022448"/>
    </source>
</evidence>
<dbReference type="InterPro" id="IPR011701">
    <property type="entry name" value="MFS"/>
</dbReference>
<feature type="transmembrane region" description="Helical" evidence="6">
    <location>
        <begin position="384"/>
        <end position="405"/>
    </location>
</feature>
<protein>
    <submittedName>
        <fullName evidence="7">Putative pantothenate transporter protein</fullName>
    </submittedName>
</protein>
<evidence type="ECO:0000313" key="8">
    <source>
        <dbReference type="Proteomes" id="UP000012174"/>
    </source>
</evidence>
<accession>M7SR07</accession>
<name>M7SR07_EUTLA</name>
<dbReference type="PANTHER" id="PTHR43791:SF51">
    <property type="entry name" value="MAJOR FACILITATOR SUPERFAMILY (MFS) PROFILE DOMAIN-CONTAINING PROTEIN"/>
    <property type="match status" value="1"/>
</dbReference>
<dbReference type="OrthoDB" id="2985014at2759"/>
<keyword evidence="5 6" id="KW-0472">Membrane</keyword>
<proteinExistence type="predicted"/>
<sequence>MAGIKGSLGINTTTASAVANSPNPDKAYHYVRRGDEGGVASVVDEPIDELEVERRKALSALTVEEEKKLLRRVDWHLMPLCALLYLIKNLDANSASNARIMNKGTSENIMTQLGLTSDEYGLITVLYTASLSSCHAAASNKGGLYTARFFLGLAESGMFPGIILHMTYWYRPDEMSLRLFYLFPATASWLSDKEKAFVQARLPPNAPRAAEENFNWKQIVSSLKDQRLWLFTLNWALFNTGNAGVLFYQPTVIADLGFTDVARSQILNIPMAVCAIAFIAITGIIADRGKLPRPALPLCVVVVVIACYAVLIVYPSTGGVYATTIIANAAARTWFPLMWPWRAQTTSRATGSAFAIGFVNSYGQVGDAIGPQIFQDKYAPKYQASFAACQVLVGLCGITMLYTWWVTRQTEGDTRKLKRVRVEAGRRGENILEDVEDHDLERSPRR</sequence>
<keyword evidence="4 6" id="KW-1133">Transmembrane helix</keyword>
<feature type="transmembrane region" description="Helical" evidence="6">
    <location>
        <begin position="149"/>
        <end position="170"/>
    </location>
</feature>
<comment type="subcellular location">
    <subcellularLocation>
        <location evidence="1">Membrane</location>
        <topology evidence="1">Multi-pass membrane protein</topology>
    </subcellularLocation>
</comment>
<keyword evidence="3 6" id="KW-0812">Transmembrane</keyword>
<gene>
    <name evidence="7" type="ORF">UCREL1_4063</name>
</gene>
<dbReference type="InterPro" id="IPR036259">
    <property type="entry name" value="MFS_trans_sf"/>
</dbReference>
<dbReference type="eggNOG" id="KOG2533">
    <property type="taxonomic scope" value="Eukaryota"/>
</dbReference>
<dbReference type="HOGENOM" id="CLU_001265_0_0_1"/>
<keyword evidence="8" id="KW-1185">Reference proteome</keyword>
<feature type="transmembrane region" description="Helical" evidence="6">
    <location>
        <begin position="228"/>
        <end position="248"/>
    </location>
</feature>
<dbReference type="PANTHER" id="PTHR43791">
    <property type="entry name" value="PERMEASE-RELATED"/>
    <property type="match status" value="1"/>
</dbReference>
<dbReference type="EMBL" id="KB706150">
    <property type="protein sequence ID" value="EMR68934.1"/>
    <property type="molecule type" value="Genomic_DNA"/>
</dbReference>
<evidence type="ECO:0000313" key="7">
    <source>
        <dbReference type="EMBL" id="EMR68934.1"/>
    </source>
</evidence>
<dbReference type="SUPFAM" id="SSF103473">
    <property type="entry name" value="MFS general substrate transporter"/>
    <property type="match status" value="1"/>
</dbReference>
<evidence type="ECO:0000256" key="1">
    <source>
        <dbReference type="ARBA" id="ARBA00004141"/>
    </source>
</evidence>
<dbReference type="Proteomes" id="UP000012174">
    <property type="component" value="Unassembled WGS sequence"/>
</dbReference>
<dbReference type="GO" id="GO:0016020">
    <property type="term" value="C:membrane"/>
    <property type="evidence" value="ECO:0007669"/>
    <property type="project" value="UniProtKB-SubCell"/>
</dbReference>
<evidence type="ECO:0000256" key="3">
    <source>
        <dbReference type="ARBA" id="ARBA00022692"/>
    </source>
</evidence>
<organism evidence="7 8">
    <name type="scientific">Eutypa lata (strain UCR-EL1)</name>
    <name type="common">Grapevine dieback disease fungus</name>
    <name type="synonym">Eutypa armeniacae</name>
    <dbReference type="NCBI Taxonomy" id="1287681"/>
    <lineage>
        <taxon>Eukaryota</taxon>
        <taxon>Fungi</taxon>
        <taxon>Dikarya</taxon>
        <taxon>Ascomycota</taxon>
        <taxon>Pezizomycotina</taxon>
        <taxon>Sordariomycetes</taxon>
        <taxon>Xylariomycetidae</taxon>
        <taxon>Xylariales</taxon>
        <taxon>Diatrypaceae</taxon>
        <taxon>Eutypa</taxon>
    </lineage>
</organism>
<dbReference type="Pfam" id="PF07690">
    <property type="entry name" value="MFS_1"/>
    <property type="match status" value="1"/>
</dbReference>
<evidence type="ECO:0000256" key="4">
    <source>
        <dbReference type="ARBA" id="ARBA00022989"/>
    </source>
</evidence>
<feature type="transmembrane region" description="Helical" evidence="6">
    <location>
        <begin position="268"/>
        <end position="286"/>
    </location>
</feature>
<dbReference type="Gene3D" id="1.20.1250.20">
    <property type="entry name" value="MFS general substrate transporter like domains"/>
    <property type="match status" value="2"/>
</dbReference>
<dbReference type="KEGG" id="ela:UCREL1_4063"/>
<keyword evidence="2" id="KW-0813">Transport</keyword>
<evidence type="ECO:0000256" key="6">
    <source>
        <dbReference type="SAM" id="Phobius"/>
    </source>
</evidence>
<evidence type="ECO:0000256" key="5">
    <source>
        <dbReference type="ARBA" id="ARBA00023136"/>
    </source>
</evidence>